<evidence type="ECO:0000259" key="1">
    <source>
        <dbReference type="Pfam" id="PF13304"/>
    </source>
</evidence>
<dbReference type="Gene3D" id="3.40.50.300">
    <property type="entry name" value="P-loop containing nucleotide triphosphate hydrolases"/>
    <property type="match status" value="2"/>
</dbReference>
<protein>
    <recommendedName>
        <fullName evidence="1">ATPase AAA-type core domain-containing protein</fullName>
    </recommendedName>
</protein>
<dbReference type="PANTHER" id="PTHR32182:SF22">
    <property type="entry name" value="ATP-DEPENDENT ENDONUCLEASE, OLD FAMILY-RELATED"/>
    <property type="match status" value="1"/>
</dbReference>
<accession>A0A381XQT8</accession>
<dbReference type="SUPFAM" id="SSF52540">
    <property type="entry name" value="P-loop containing nucleoside triphosphate hydrolases"/>
    <property type="match status" value="1"/>
</dbReference>
<dbReference type="GO" id="GO:0006302">
    <property type="term" value="P:double-strand break repair"/>
    <property type="evidence" value="ECO:0007669"/>
    <property type="project" value="TreeGrafter"/>
</dbReference>
<sequence length="498" mass="55411">MLTRLKVSCFKNLADVDVRFGPFTCVTGPNGVGKSNLFDAIQFLSALTELPLTEAALSVRNAGGRTADLRSLFRHTDGHYAEEMSFEAEMIIPGSGVDALGQKSTASTTFLKYSVTLAYRPDANGISGNYRSFGALEIIKEELDHINIGEATKHLLFPHKPAWRRTVIHGRRTTPFISTEMDGSTRVITIHQDGTGGGPLSWTATDLPRTVLSVANTAATPTAVLARREMQSWRVLHLEPSALRRPDEFTASPRLRCDGLHLPSMLYHIAGRNARTSDLPEDETLEKTYHHVVNRLSELINDIQTIWVDHDQRQELLTLFAMTRDGTVHPARELSDGTLRFLAFAVLEMDPDAHGLLCVEEPENGIHPERIPAMIRLLRDIAVDASRPAGPTNPPRQVIINTHAPTVLSQITDDSFLIAEPRDGDRQSQNQRLCFSSVRETWRQKAHEPVTTISRDDLLSRLNLVIPGMSVLYVEDTAALVGEEIKEKEEPDLQLKLF</sequence>
<evidence type="ECO:0000313" key="2">
    <source>
        <dbReference type="EMBL" id="SVA67129.1"/>
    </source>
</evidence>
<dbReference type="InterPro" id="IPR027417">
    <property type="entry name" value="P-loop_NTPase"/>
</dbReference>
<dbReference type="PANTHER" id="PTHR32182">
    <property type="entry name" value="DNA REPLICATION AND REPAIR PROTEIN RECF"/>
    <property type="match status" value="1"/>
</dbReference>
<dbReference type="EMBL" id="UINC01016050">
    <property type="protein sequence ID" value="SVA67129.1"/>
    <property type="molecule type" value="Genomic_DNA"/>
</dbReference>
<dbReference type="AlphaFoldDB" id="A0A381XQT8"/>
<dbReference type="InterPro" id="IPR003959">
    <property type="entry name" value="ATPase_AAA_core"/>
</dbReference>
<gene>
    <name evidence="2" type="ORF">METZ01_LOCUS119983</name>
</gene>
<organism evidence="2">
    <name type="scientific">marine metagenome</name>
    <dbReference type="NCBI Taxonomy" id="408172"/>
    <lineage>
        <taxon>unclassified sequences</taxon>
        <taxon>metagenomes</taxon>
        <taxon>ecological metagenomes</taxon>
    </lineage>
</organism>
<feature type="domain" description="ATPase AAA-type core" evidence="1">
    <location>
        <begin position="278"/>
        <end position="409"/>
    </location>
</feature>
<name>A0A381XQT8_9ZZZZ</name>
<reference evidence="2" key="1">
    <citation type="submission" date="2018-05" db="EMBL/GenBank/DDBJ databases">
        <authorList>
            <person name="Lanie J.A."/>
            <person name="Ng W.-L."/>
            <person name="Kazmierczak K.M."/>
            <person name="Andrzejewski T.M."/>
            <person name="Davidsen T.M."/>
            <person name="Wayne K.J."/>
            <person name="Tettelin H."/>
            <person name="Glass J.I."/>
            <person name="Rusch D."/>
            <person name="Podicherti R."/>
            <person name="Tsui H.-C.T."/>
            <person name="Winkler M.E."/>
        </authorList>
    </citation>
    <scope>NUCLEOTIDE SEQUENCE</scope>
</reference>
<dbReference type="GO" id="GO:0005524">
    <property type="term" value="F:ATP binding"/>
    <property type="evidence" value="ECO:0007669"/>
    <property type="project" value="InterPro"/>
</dbReference>
<dbReference type="Pfam" id="PF13304">
    <property type="entry name" value="AAA_21"/>
    <property type="match status" value="2"/>
</dbReference>
<feature type="domain" description="ATPase AAA-type core" evidence="1">
    <location>
        <begin position="23"/>
        <end position="75"/>
    </location>
</feature>
<proteinExistence type="predicted"/>
<dbReference type="GO" id="GO:0016887">
    <property type="term" value="F:ATP hydrolysis activity"/>
    <property type="evidence" value="ECO:0007669"/>
    <property type="project" value="InterPro"/>
</dbReference>
<dbReference type="GO" id="GO:0000731">
    <property type="term" value="P:DNA synthesis involved in DNA repair"/>
    <property type="evidence" value="ECO:0007669"/>
    <property type="project" value="TreeGrafter"/>
</dbReference>